<organism evidence="2 3">
    <name type="scientific">Ceraceosorus guamensis</name>
    <dbReference type="NCBI Taxonomy" id="1522189"/>
    <lineage>
        <taxon>Eukaryota</taxon>
        <taxon>Fungi</taxon>
        <taxon>Dikarya</taxon>
        <taxon>Basidiomycota</taxon>
        <taxon>Ustilaginomycotina</taxon>
        <taxon>Exobasidiomycetes</taxon>
        <taxon>Ceraceosorales</taxon>
        <taxon>Ceraceosoraceae</taxon>
        <taxon>Ceraceosorus</taxon>
    </lineage>
</organism>
<dbReference type="Proteomes" id="UP000245783">
    <property type="component" value="Unassembled WGS sequence"/>
</dbReference>
<gene>
    <name evidence="2" type="ORF">IE81DRAFT_13543</name>
</gene>
<feature type="region of interest" description="Disordered" evidence="1">
    <location>
        <begin position="58"/>
        <end position="90"/>
    </location>
</feature>
<name>A0A316VQQ8_9BASI</name>
<evidence type="ECO:0000256" key="1">
    <source>
        <dbReference type="SAM" id="MobiDB-lite"/>
    </source>
</evidence>
<dbReference type="AlphaFoldDB" id="A0A316VQQ8"/>
<dbReference type="InParanoid" id="A0A316VQQ8"/>
<dbReference type="GeneID" id="37032170"/>
<dbReference type="EMBL" id="KZ819451">
    <property type="protein sequence ID" value="PWN39670.1"/>
    <property type="molecule type" value="Genomic_DNA"/>
</dbReference>
<evidence type="ECO:0000313" key="2">
    <source>
        <dbReference type="EMBL" id="PWN39670.1"/>
    </source>
</evidence>
<accession>A0A316VQQ8</accession>
<feature type="region of interest" description="Disordered" evidence="1">
    <location>
        <begin position="33"/>
        <end position="52"/>
    </location>
</feature>
<feature type="compositionally biased region" description="Polar residues" evidence="1">
    <location>
        <begin position="63"/>
        <end position="75"/>
    </location>
</feature>
<keyword evidence="3" id="KW-1185">Reference proteome</keyword>
<dbReference type="RefSeq" id="XP_025366830.1">
    <property type="nucleotide sequence ID" value="XM_025510300.1"/>
</dbReference>
<sequence>MRLIFHICIYYGQSLNRDLLAFLLSPQTHTAHTCSRTQPRSAPRSPQPHSLHSPRLFRARATHPSSQNSSTQNRISAKRRTSHPTCSLSFSSHISSTRTLGLLSTYLLLHVRTPMLSSRGVCERIGCGCGGQDGLHSFVVRST</sequence>
<reference evidence="2 3" key="1">
    <citation type="journal article" date="2018" name="Mol. Biol. Evol.">
        <title>Broad Genomic Sampling Reveals a Smut Pathogenic Ancestry of the Fungal Clade Ustilaginomycotina.</title>
        <authorList>
            <person name="Kijpornyongpan T."/>
            <person name="Mondo S.J."/>
            <person name="Barry K."/>
            <person name="Sandor L."/>
            <person name="Lee J."/>
            <person name="Lipzen A."/>
            <person name="Pangilinan J."/>
            <person name="LaButti K."/>
            <person name="Hainaut M."/>
            <person name="Henrissat B."/>
            <person name="Grigoriev I.V."/>
            <person name="Spatafora J.W."/>
            <person name="Aime M.C."/>
        </authorList>
    </citation>
    <scope>NUCLEOTIDE SEQUENCE [LARGE SCALE GENOMIC DNA]</scope>
    <source>
        <strain evidence="2 3">MCA 4658</strain>
    </source>
</reference>
<protein>
    <submittedName>
        <fullName evidence="2">Uncharacterized protein</fullName>
    </submittedName>
</protein>
<proteinExistence type="predicted"/>
<evidence type="ECO:0000313" key="3">
    <source>
        <dbReference type="Proteomes" id="UP000245783"/>
    </source>
</evidence>